<organism evidence="1 2">
    <name type="scientific">Crocosphaera watsonii WH 0401</name>
    <dbReference type="NCBI Taxonomy" id="555881"/>
    <lineage>
        <taxon>Bacteria</taxon>
        <taxon>Bacillati</taxon>
        <taxon>Cyanobacteriota</taxon>
        <taxon>Cyanophyceae</taxon>
        <taxon>Oscillatoriophycideae</taxon>
        <taxon>Chroococcales</taxon>
        <taxon>Aphanothecaceae</taxon>
        <taxon>Crocosphaera</taxon>
    </lineage>
</organism>
<evidence type="ECO:0000313" key="2">
    <source>
        <dbReference type="Proteomes" id="UP000018198"/>
    </source>
</evidence>
<sequence length="73" mass="8606">MVECIRARDKRLLDTGGKWINGIPKVVSQKGRKKLQLGQTLMDNDYEKDTNFGKLKRIPYQPLQDFLNKWTIR</sequence>
<proteinExistence type="predicted"/>
<reference evidence="1 2" key="2">
    <citation type="submission" date="2013-09" db="EMBL/GenBank/DDBJ databases">
        <title>Whole genome comparison of six Crocosphaera watsonii strains with differing phenotypes.</title>
        <authorList>
            <person name="Bench S.R."/>
            <person name="Heller P."/>
            <person name="Frank I."/>
            <person name="Arciniega M."/>
            <person name="Shilova I.N."/>
            <person name="Zehr J.P."/>
        </authorList>
    </citation>
    <scope>NUCLEOTIDE SEQUENCE [LARGE SCALE GENOMIC DNA]</scope>
    <source>
        <strain evidence="1 2">WH 0401</strain>
    </source>
</reference>
<gene>
    <name evidence="1" type="ORF">CWATWH0401_4172</name>
</gene>
<reference evidence="1 2" key="1">
    <citation type="submission" date="2013-01" db="EMBL/GenBank/DDBJ databases">
        <authorList>
            <person name="Bench S."/>
        </authorList>
    </citation>
    <scope>NUCLEOTIDE SEQUENCE [LARGE SCALE GENOMIC DNA]</scope>
    <source>
        <strain evidence="1 2">WH 0401</strain>
    </source>
</reference>
<dbReference type="Proteomes" id="UP000018198">
    <property type="component" value="Unassembled WGS sequence"/>
</dbReference>
<name>T2J9Q3_CROWT</name>
<accession>T2J9Q3</accession>
<dbReference type="AlphaFoldDB" id="T2J9Q3"/>
<comment type="caution">
    <text evidence="1">The sequence shown here is derived from an EMBL/GenBank/DDBJ whole genome shotgun (WGS) entry which is preliminary data.</text>
</comment>
<protein>
    <submittedName>
        <fullName evidence="1">Uncharacterized protein</fullName>
    </submittedName>
</protein>
<dbReference type="EMBL" id="CAQM01000533">
    <property type="protein sequence ID" value="CCQ62598.1"/>
    <property type="molecule type" value="Genomic_DNA"/>
</dbReference>
<evidence type="ECO:0000313" key="1">
    <source>
        <dbReference type="EMBL" id="CCQ62598.1"/>
    </source>
</evidence>